<evidence type="ECO:0000313" key="2">
    <source>
        <dbReference type="Proteomes" id="UP000320722"/>
    </source>
</evidence>
<accession>A0A517WDL0</accession>
<dbReference type="Proteomes" id="UP000320722">
    <property type="component" value="Chromosome"/>
</dbReference>
<evidence type="ECO:0000313" key="1">
    <source>
        <dbReference type="EMBL" id="QDU03342.1"/>
    </source>
</evidence>
<reference evidence="1 2" key="1">
    <citation type="submission" date="2019-02" db="EMBL/GenBank/DDBJ databases">
        <title>Deep-cultivation of Planctomycetes and their phenomic and genomic characterization uncovers novel biology.</title>
        <authorList>
            <person name="Wiegand S."/>
            <person name="Jogler M."/>
            <person name="Boedeker C."/>
            <person name="Pinto D."/>
            <person name="Vollmers J."/>
            <person name="Rivas-Marin E."/>
            <person name="Kohn T."/>
            <person name="Peeters S.H."/>
            <person name="Heuer A."/>
            <person name="Rast P."/>
            <person name="Oberbeckmann S."/>
            <person name="Bunk B."/>
            <person name="Jeske O."/>
            <person name="Meyerdierks A."/>
            <person name="Storesund J.E."/>
            <person name="Kallscheuer N."/>
            <person name="Luecker S."/>
            <person name="Lage O.M."/>
            <person name="Pohl T."/>
            <person name="Merkel B.J."/>
            <person name="Hornburger P."/>
            <person name="Mueller R.-W."/>
            <person name="Bruemmer F."/>
            <person name="Labrenz M."/>
            <person name="Spormann A.M."/>
            <person name="Op den Camp H."/>
            <person name="Overmann J."/>
            <person name="Amann R."/>
            <person name="Jetten M.S.M."/>
            <person name="Mascher T."/>
            <person name="Medema M.H."/>
            <person name="Devos D.P."/>
            <person name="Kaster A.-K."/>
            <person name="Ovreas L."/>
            <person name="Rohde M."/>
            <person name="Galperin M.Y."/>
            <person name="Jogler C."/>
        </authorList>
    </citation>
    <scope>NUCLEOTIDE SEQUENCE [LARGE SCALE GENOMIC DNA]</scope>
    <source>
        <strain evidence="1 2">V6</strain>
    </source>
</reference>
<sequence length="126" mass="14235">MSEALQTLKAFEAGELPLVIHFLYDREQVEEGSPLNTVISPVAPVESLATGSLSIFLFASERDGEEWLIDHPSFFEYGIMSSRRGIFWTGIDHLAVYDGVFTESLSLWIKCPDGWEEHCKPLNELE</sequence>
<dbReference type="AlphaFoldDB" id="A0A517WDL0"/>
<name>A0A517WDL0_9PLAN</name>
<organism evidence="1 2">
    <name type="scientific">Gimesia chilikensis</name>
    <dbReference type="NCBI Taxonomy" id="2605989"/>
    <lineage>
        <taxon>Bacteria</taxon>
        <taxon>Pseudomonadati</taxon>
        <taxon>Planctomycetota</taxon>
        <taxon>Planctomycetia</taxon>
        <taxon>Planctomycetales</taxon>
        <taxon>Planctomycetaceae</taxon>
        <taxon>Gimesia</taxon>
    </lineage>
</organism>
<dbReference type="EMBL" id="CP036347">
    <property type="protein sequence ID" value="QDU03342.1"/>
    <property type="molecule type" value="Genomic_DNA"/>
</dbReference>
<proteinExistence type="predicted"/>
<dbReference type="RefSeq" id="WP_145041100.1">
    <property type="nucleotide sequence ID" value="NZ_CP036347.1"/>
</dbReference>
<gene>
    <name evidence="1" type="ORF">V6x_30600</name>
</gene>
<protein>
    <submittedName>
        <fullName evidence="1">Uncharacterized protein</fullName>
    </submittedName>
</protein>